<dbReference type="InterPro" id="IPR029045">
    <property type="entry name" value="ClpP/crotonase-like_dom_sf"/>
</dbReference>
<dbReference type="SUPFAM" id="SSF52096">
    <property type="entry name" value="ClpP/crotonase"/>
    <property type="match status" value="1"/>
</dbReference>
<dbReference type="RefSeq" id="WP_130358442.1">
    <property type="nucleotide sequence ID" value="NZ_SGXC01000002.1"/>
</dbReference>
<accession>A0A4Q7ND30</accession>
<organism evidence="3 4">
    <name type="scientific">Pigmentiphaga kullae</name>
    <dbReference type="NCBI Taxonomy" id="151784"/>
    <lineage>
        <taxon>Bacteria</taxon>
        <taxon>Pseudomonadati</taxon>
        <taxon>Pseudomonadota</taxon>
        <taxon>Betaproteobacteria</taxon>
        <taxon>Burkholderiales</taxon>
        <taxon>Alcaligenaceae</taxon>
        <taxon>Pigmentiphaga</taxon>
    </lineage>
</organism>
<dbReference type="CDD" id="cd06558">
    <property type="entry name" value="crotonase-like"/>
    <property type="match status" value="1"/>
</dbReference>
<dbReference type="OrthoDB" id="8524220at2"/>
<dbReference type="EMBL" id="SGXC01000002">
    <property type="protein sequence ID" value="RZS80820.1"/>
    <property type="molecule type" value="Genomic_DNA"/>
</dbReference>
<evidence type="ECO:0000256" key="2">
    <source>
        <dbReference type="ARBA" id="ARBA00023239"/>
    </source>
</evidence>
<gene>
    <name evidence="3" type="ORF">EV675_3433</name>
</gene>
<dbReference type="GO" id="GO:0006635">
    <property type="term" value="P:fatty acid beta-oxidation"/>
    <property type="evidence" value="ECO:0007669"/>
    <property type="project" value="TreeGrafter"/>
</dbReference>
<dbReference type="PANTHER" id="PTHR11941:SF133">
    <property type="entry name" value="1,2-EPOXYPHENYLACETYL-COA ISOMERASE"/>
    <property type="match status" value="1"/>
</dbReference>
<evidence type="ECO:0000256" key="1">
    <source>
        <dbReference type="ARBA" id="ARBA00005254"/>
    </source>
</evidence>
<evidence type="ECO:0000313" key="3">
    <source>
        <dbReference type="EMBL" id="RZS80820.1"/>
    </source>
</evidence>
<name>A0A4Q7ND30_9BURK</name>
<keyword evidence="2" id="KW-0456">Lyase</keyword>
<dbReference type="Proteomes" id="UP000292445">
    <property type="component" value="Unassembled WGS sequence"/>
</dbReference>
<comment type="similarity">
    <text evidence="1">Belongs to the enoyl-CoA hydratase/isomerase family.</text>
</comment>
<sequence>MAADQGFVQREDRDGIVTLTLCHPDTLNRFSSTEQFLELAGQIRRANADPNARVLVITGQGRAFCAGGDLRQMARREMFSAGSVAQVQGRYRDTVHQLPLALSETEIPVIAAINGPAYGAGCDLACFCDIRIAARSARFSVSFARLGIVAGDGGAWMLPRLVGRSKAMELAFTADPIDAGEALRIGLVSDVVPDDELRARADGLARRIARHPAQAMRMHKRLLRDAEQHTLATHLDVVAAFQAIAHVSEEHLQAVRDALGSLDEGRQAGP</sequence>
<keyword evidence="4" id="KW-1185">Reference proteome</keyword>
<dbReference type="AlphaFoldDB" id="A0A4Q7ND30"/>
<dbReference type="Gene3D" id="1.10.12.10">
    <property type="entry name" value="Lyase 2-enoyl-coa Hydratase, Chain A, domain 2"/>
    <property type="match status" value="1"/>
</dbReference>
<dbReference type="InterPro" id="IPR014748">
    <property type="entry name" value="Enoyl-CoA_hydra_C"/>
</dbReference>
<proteinExistence type="inferred from homology"/>
<dbReference type="Gene3D" id="3.90.226.10">
    <property type="entry name" value="2-enoyl-CoA Hydratase, Chain A, domain 1"/>
    <property type="match status" value="1"/>
</dbReference>
<evidence type="ECO:0000313" key="4">
    <source>
        <dbReference type="Proteomes" id="UP000292445"/>
    </source>
</evidence>
<dbReference type="GO" id="GO:0016829">
    <property type="term" value="F:lyase activity"/>
    <property type="evidence" value="ECO:0007669"/>
    <property type="project" value="UniProtKB-KW"/>
</dbReference>
<comment type="caution">
    <text evidence="3">The sequence shown here is derived from an EMBL/GenBank/DDBJ whole genome shotgun (WGS) entry which is preliminary data.</text>
</comment>
<dbReference type="Pfam" id="PF00378">
    <property type="entry name" value="ECH_1"/>
    <property type="match status" value="1"/>
</dbReference>
<reference evidence="3 4" key="1">
    <citation type="submission" date="2019-02" db="EMBL/GenBank/DDBJ databases">
        <title>Genomic Encyclopedia of Type Strains, Phase IV (KMG-IV): sequencing the most valuable type-strain genomes for metagenomic binning, comparative biology and taxonomic classification.</title>
        <authorList>
            <person name="Goeker M."/>
        </authorList>
    </citation>
    <scope>NUCLEOTIDE SEQUENCE [LARGE SCALE GENOMIC DNA]</scope>
    <source>
        <strain evidence="3 4">K24</strain>
    </source>
</reference>
<protein>
    <submittedName>
        <fullName evidence="3">Enoyl-CoA hydratase/carnithine racemase</fullName>
    </submittedName>
</protein>
<dbReference type="InterPro" id="IPR001753">
    <property type="entry name" value="Enoyl-CoA_hydra/iso"/>
</dbReference>
<dbReference type="PANTHER" id="PTHR11941">
    <property type="entry name" value="ENOYL-COA HYDRATASE-RELATED"/>
    <property type="match status" value="1"/>
</dbReference>